<evidence type="ECO:0000256" key="12">
    <source>
        <dbReference type="ARBA" id="ARBA00022840"/>
    </source>
</evidence>
<dbReference type="AlphaFoldDB" id="A0A660L650"/>
<evidence type="ECO:0000259" key="21">
    <source>
        <dbReference type="SMART" id="SM00831"/>
    </source>
</evidence>
<evidence type="ECO:0000256" key="8">
    <source>
        <dbReference type="ARBA" id="ARBA00022519"/>
    </source>
</evidence>
<protein>
    <recommendedName>
        <fullName evidence="5">Magnesium-transporting ATPase, P-type 1</fullName>
        <ecNumber evidence="4">7.2.2.14</ecNumber>
    </recommendedName>
    <alternativeName>
        <fullName evidence="18">Mg(2+) transport ATPase, P-type 1</fullName>
    </alternativeName>
</protein>
<dbReference type="GO" id="GO:0005886">
    <property type="term" value="C:plasma membrane"/>
    <property type="evidence" value="ECO:0007669"/>
    <property type="project" value="UniProtKB-SubCell"/>
</dbReference>
<evidence type="ECO:0000256" key="5">
    <source>
        <dbReference type="ARBA" id="ARBA00013555"/>
    </source>
</evidence>
<organism evidence="22 23">
    <name type="scientific">Brockia lithotrophica</name>
    <dbReference type="NCBI Taxonomy" id="933949"/>
    <lineage>
        <taxon>Bacteria</taxon>
        <taxon>Bacillati</taxon>
        <taxon>Bacillota</taxon>
        <taxon>Bacilli</taxon>
        <taxon>Bacillales</taxon>
        <taxon>Bacillales Family X. Incertae Sedis</taxon>
        <taxon>Brockia</taxon>
    </lineage>
</organism>
<feature type="transmembrane region" description="Helical" evidence="20">
    <location>
        <begin position="894"/>
        <end position="914"/>
    </location>
</feature>
<dbReference type="PANTHER" id="PTHR42861">
    <property type="entry name" value="CALCIUM-TRANSPORTING ATPASE"/>
    <property type="match status" value="1"/>
</dbReference>
<evidence type="ECO:0000256" key="7">
    <source>
        <dbReference type="ARBA" id="ARBA00022475"/>
    </source>
</evidence>
<dbReference type="Gene3D" id="3.40.50.1000">
    <property type="entry name" value="HAD superfamily/HAD-like"/>
    <property type="match status" value="1"/>
</dbReference>
<evidence type="ECO:0000256" key="6">
    <source>
        <dbReference type="ARBA" id="ARBA00022448"/>
    </source>
</evidence>
<keyword evidence="14" id="KW-1278">Translocase</keyword>
<keyword evidence="7" id="KW-1003">Cell membrane</keyword>
<keyword evidence="11" id="KW-0547">Nucleotide-binding</keyword>
<evidence type="ECO:0000256" key="11">
    <source>
        <dbReference type="ARBA" id="ARBA00022741"/>
    </source>
</evidence>
<dbReference type="Gene3D" id="1.20.1110.10">
    <property type="entry name" value="Calcium-transporting ATPase, transmembrane domain"/>
    <property type="match status" value="1"/>
</dbReference>
<keyword evidence="23" id="KW-1185">Reference proteome</keyword>
<dbReference type="InterPro" id="IPR059000">
    <property type="entry name" value="ATPase_P-type_domA"/>
</dbReference>
<dbReference type="InterPro" id="IPR008250">
    <property type="entry name" value="ATPase_P-typ_transduc_dom_A_sf"/>
</dbReference>
<keyword evidence="17 20" id="KW-0472">Membrane</keyword>
<evidence type="ECO:0000256" key="13">
    <source>
        <dbReference type="ARBA" id="ARBA00022842"/>
    </source>
</evidence>
<dbReference type="GO" id="GO:0005524">
    <property type="term" value="F:ATP binding"/>
    <property type="evidence" value="ECO:0007669"/>
    <property type="project" value="UniProtKB-KW"/>
</dbReference>
<name>A0A660L650_9BACL</name>
<dbReference type="GO" id="GO:0016887">
    <property type="term" value="F:ATP hydrolysis activity"/>
    <property type="evidence" value="ECO:0007669"/>
    <property type="project" value="InterPro"/>
</dbReference>
<dbReference type="InterPro" id="IPR044492">
    <property type="entry name" value="P_typ_ATPase_HD_dom"/>
</dbReference>
<feature type="transmembrane region" description="Helical" evidence="20">
    <location>
        <begin position="712"/>
        <end position="734"/>
    </location>
</feature>
<keyword evidence="13" id="KW-0460">Magnesium</keyword>
<comment type="catalytic activity">
    <reaction evidence="19">
        <text>Mg(2+)(out) + ATP + H2O = Mg(2+)(in) + ADP + phosphate + H(+)</text>
        <dbReference type="Rhea" id="RHEA:10260"/>
        <dbReference type="ChEBI" id="CHEBI:15377"/>
        <dbReference type="ChEBI" id="CHEBI:15378"/>
        <dbReference type="ChEBI" id="CHEBI:18420"/>
        <dbReference type="ChEBI" id="CHEBI:30616"/>
        <dbReference type="ChEBI" id="CHEBI:43474"/>
        <dbReference type="ChEBI" id="CHEBI:456216"/>
        <dbReference type="EC" id="7.2.2.14"/>
    </reaction>
</comment>
<feature type="domain" description="Cation-transporting P-type ATPase N-terminal" evidence="21">
    <location>
        <begin position="51"/>
        <end position="124"/>
    </location>
</feature>
<feature type="transmembrane region" description="Helical" evidence="20">
    <location>
        <begin position="333"/>
        <end position="357"/>
    </location>
</feature>
<evidence type="ECO:0000256" key="10">
    <source>
        <dbReference type="ARBA" id="ARBA00022692"/>
    </source>
</evidence>
<dbReference type="NCBIfam" id="TIGR01524">
    <property type="entry name" value="ATPase-IIIB_Mg"/>
    <property type="match status" value="1"/>
</dbReference>
<dbReference type="InterPro" id="IPR036412">
    <property type="entry name" value="HAD-like_sf"/>
</dbReference>
<dbReference type="Proteomes" id="UP000267019">
    <property type="component" value="Unassembled WGS sequence"/>
</dbReference>
<dbReference type="InterPro" id="IPR001757">
    <property type="entry name" value="P_typ_ATPase"/>
</dbReference>
<dbReference type="InterPro" id="IPR023214">
    <property type="entry name" value="HAD_sf"/>
</dbReference>
<dbReference type="SFLD" id="SFLDF00027">
    <property type="entry name" value="p-type_atpase"/>
    <property type="match status" value="1"/>
</dbReference>
<comment type="function">
    <text evidence="1">Mediates magnesium influx to the cytosol.</text>
</comment>
<accession>A0A660L650</accession>
<keyword evidence="16" id="KW-0406">Ion transport</keyword>
<dbReference type="InterPro" id="IPR006415">
    <property type="entry name" value="P-type_ATPase_IIIB"/>
</dbReference>
<dbReference type="GO" id="GO:0015444">
    <property type="term" value="F:P-type magnesium transporter activity"/>
    <property type="evidence" value="ECO:0007669"/>
    <property type="project" value="UniProtKB-EC"/>
</dbReference>
<dbReference type="Pfam" id="PF00690">
    <property type="entry name" value="Cation_ATPase_N"/>
    <property type="match status" value="1"/>
</dbReference>
<keyword evidence="9" id="KW-0597">Phosphoprotein</keyword>
<evidence type="ECO:0000256" key="2">
    <source>
        <dbReference type="ARBA" id="ARBA00004429"/>
    </source>
</evidence>
<dbReference type="SFLD" id="SFLDS00003">
    <property type="entry name" value="Haloacid_Dehalogenase"/>
    <property type="match status" value="1"/>
</dbReference>
<keyword evidence="12" id="KW-0067">ATP-binding</keyword>
<reference evidence="22 23" key="1">
    <citation type="submission" date="2018-10" db="EMBL/GenBank/DDBJ databases">
        <title>Genomic Encyclopedia of Type Strains, Phase IV (KMG-IV): sequencing the most valuable type-strain genomes for metagenomic binning, comparative biology and taxonomic classification.</title>
        <authorList>
            <person name="Goeker M."/>
        </authorList>
    </citation>
    <scope>NUCLEOTIDE SEQUENCE [LARGE SCALE GENOMIC DNA]</scope>
    <source>
        <strain evidence="22 23">DSM 22653</strain>
    </source>
</reference>
<evidence type="ECO:0000256" key="1">
    <source>
        <dbReference type="ARBA" id="ARBA00003954"/>
    </source>
</evidence>
<dbReference type="InterPro" id="IPR006068">
    <property type="entry name" value="ATPase_P-typ_cation-transptr_C"/>
</dbReference>
<feature type="transmembrane region" description="Helical" evidence="20">
    <location>
        <begin position="855"/>
        <end position="874"/>
    </location>
</feature>
<gene>
    <name evidence="22" type="ORF">C7438_0335</name>
</gene>
<keyword evidence="6" id="KW-0813">Transport</keyword>
<feature type="transmembrane region" description="Helical" evidence="20">
    <location>
        <begin position="795"/>
        <end position="817"/>
    </location>
</feature>
<sequence length="926" mass="103069">MLNRIREFWQLPGGNSASKWANGVGRAPRRRGGLDPIVELQSREMQATLLEVSDLPVEAVYERLRTSPAGLSDDEVEKRLEEFGPNEIPEKPELTVLRRLYEAFVNPFNVVLLLLAVVSTFTDIVFVAPEDRDPSGVIIILTMVTVSGILRFVQEWRSDQAAEKLKQLVDLTIAVRRAGREPTEIRTEELVPGDVVHLAAGDMIPADLRIVSAKDLFVNQSALTGEAEPVEKVPTPCLGACEGPPSSNPLERHNLAFMGSSVVSGSAVGIVVATGPRTYFGHVAKTLTERREATSFEVGVNQVSWLLIRFMLAMVPVVFFLNFLTKHDWLDALLFSLAVAVGLTPEMLPMIVTAGLAKGAVFMSKKKVIVKRLSAMQNFGAMDVLCTDKTGTLTQDKIVLEFYLDVHGDEEPRVLKHAFLNSYFQTGLKNVMDRAILAHVGEEFDWMKTHYEKVDEIPFDFVRKRMSVVVRDQTGKTQLITKGAVEEMLKVCSYVEYRGQVVPLTEELRREVLENVYSLNAKGLRVLAVAQKTNPPPVGQFTVEDERDMVLMGYLAFLDPPKESAPKTIAELKEYGIALKILTGDNDVVTKAIADQVGIDTHHILLGADIEAMDDETLRREVERTTVFAKLSPAHKARIVKALRENGHTVGFLGDGINDAPAMHAADVGISVENAVDIAKEAADIILLERDLGVLVDGVVEGRRTFGNIMKYIKITASSNFGNVFSVLVASWLLPFLPMQPIQLLFLNLTYDLSMTTMPWDRMDREYLKKPRKWDAPIIGRYMVWLGPTSSVFDITTYALMFFLIAPAVVGGSYFVLPDELKPQFASVFQTGWFVESLWTQTLVVHMLRTEKIPFLQSLPGAPLFLATALAVTVDTLVPYTPIGTYLGMTPLPGFYFPWLVATLLAYLVLAQFVKTRFIRRYGYLI</sequence>
<dbReference type="Pfam" id="PF08282">
    <property type="entry name" value="Hydrolase_3"/>
    <property type="match status" value="1"/>
</dbReference>
<dbReference type="SFLD" id="SFLDG00002">
    <property type="entry name" value="C1.7:_P-type_atpase_like"/>
    <property type="match status" value="1"/>
</dbReference>
<feature type="transmembrane region" description="Helical" evidence="20">
    <location>
        <begin position="134"/>
        <end position="153"/>
    </location>
</feature>
<dbReference type="NCBIfam" id="TIGR01494">
    <property type="entry name" value="ATPase_P-type"/>
    <property type="match status" value="2"/>
</dbReference>
<comment type="similarity">
    <text evidence="3">Belongs to the cation transport ATPase (P-type) (TC 3.A.3) family. Type IIIB subfamily.</text>
</comment>
<evidence type="ECO:0000256" key="19">
    <source>
        <dbReference type="ARBA" id="ARBA00047295"/>
    </source>
</evidence>
<dbReference type="RefSeq" id="WP_245956418.1">
    <property type="nucleotide sequence ID" value="NZ_RBIJ01000001.1"/>
</dbReference>
<dbReference type="InterPro" id="IPR023299">
    <property type="entry name" value="ATPase_P-typ_cyto_dom_N"/>
</dbReference>
<dbReference type="Pfam" id="PF13246">
    <property type="entry name" value="Cation_ATPase"/>
    <property type="match status" value="1"/>
</dbReference>
<evidence type="ECO:0000256" key="4">
    <source>
        <dbReference type="ARBA" id="ARBA00012786"/>
    </source>
</evidence>
<evidence type="ECO:0000313" key="23">
    <source>
        <dbReference type="Proteomes" id="UP000267019"/>
    </source>
</evidence>
<dbReference type="Gene3D" id="3.40.1110.10">
    <property type="entry name" value="Calcium-transporting ATPase, cytoplasmic domain N"/>
    <property type="match status" value="1"/>
</dbReference>
<keyword evidence="15 20" id="KW-1133">Transmembrane helix</keyword>
<evidence type="ECO:0000313" key="22">
    <source>
        <dbReference type="EMBL" id="RKQ88694.1"/>
    </source>
</evidence>
<dbReference type="PROSITE" id="PS00154">
    <property type="entry name" value="ATPASE_E1_E2"/>
    <property type="match status" value="1"/>
</dbReference>
<dbReference type="Gene3D" id="2.70.150.10">
    <property type="entry name" value="Calcium-transporting ATPase, cytoplasmic transduction domain A"/>
    <property type="match status" value="1"/>
</dbReference>
<evidence type="ECO:0000256" key="14">
    <source>
        <dbReference type="ARBA" id="ARBA00022967"/>
    </source>
</evidence>
<dbReference type="SUPFAM" id="SSF81665">
    <property type="entry name" value="Calcium ATPase, transmembrane domain M"/>
    <property type="match status" value="1"/>
</dbReference>
<keyword evidence="10 20" id="KW-0812">Transmembrane</keyword>
<dbReference type="InterPro" id="IPR004014">
    <property type="entry name" value="ATPase_P-typ_cation-transptr_N"/>
</dbReference>
<feature type="transmembrane region" description="Helical" evidence="20">
    <location>
        <begin position="303"/>
        <end position="321"/>
    </location>
</feature>
<dbReference type="EC" id="7.2.2.14" evidence="4"/>
<evidence type="ECO:0000256" key="16">
    <source>
        <dbReference type="ARBA" id="ARBA00023065"/>
    </source>
</evidence>
<evidence type="ECO:0000256" key="18">
    <source>
        <dbReference type="ARBA" id="ARBA00029806"/>
    </source>
</evidence>
<dbReference type="Pfam" id="PF00689">
    <property type="entry name" value="Cation_ATPase_C"/>
    <property type="match status" value="1"/>
</dbReference>
<dbReference type="EMBL" id="RBIJ01000001">
    <property type="protein sequence ID" value="RKQ88694.1"/>
    <property type="molecule type" value="Genomic_DNA"/>
</dbReference>
<evidence type="ECO:0000256" key="20">
    <source>
        <dbReference type="SAM" id="Phobius"/>
    </source>
</evidence>
<keyword evidence="8" id="KW-0997">Cell inner membrane</keyword>
<dbReference type="SUPFAM" id="SSF81653">
    <property type="entry name" value="Calcium ATPase, transduction domain A"/>
    <property type="match status" value="1"/>
</dbReference>
<dbReference type="InterPro" id="IPR018303">
    <property type="entry name" value="ATPase_P-typ_P_site"/>
</dbReference>
<dbReference type="SUPFAM" id="SSF56784">
    <property type="entry name" value="HAD-like"/>
    <property type="match status" value="1"/>
</dbReference>
<dbReference type="InterPro" id="IPR023298">
    <property type="entry name" value="ATPase_P-typ_TM_dom_sf"/>
</dbReference>
<comment type="caution">
    <text evidence="22">The sequence shown here is derived from an EMBL/GenBank/DDBJ whole genome shotgun (WGS) entry which is preliminary data.</text>
</comment>
<dbReference type="CDD" id="cd02077">
    <property type="entry name" value="P-type_ATPase_Mg"/>
    <property type="match status" value="1"/>
</dbReference>
<dbReference type="SMART" id="SM00831">
    <property type="entry name" value="Cation_ATPase_N"/>
    <property type="match status" value="1"/>
</dbReference>
<proteinExistence type="inferred from homology"/>
<evidence type="ECO:0000256" key="15">
    <source>
        <dbReference type="ARBA" id="ARBA00022989"/>
    </source>
</evidence>
<dbReference type="Pfam" id="PF00122">
    <property type="entry name" value="E1-E2_ATPase"/>
    <property type="match status" value="1"/>
</dbReference>
<dbReference type="PRINTS" id="PR01836">
    <property type="entry name" value="MGATPASE"/>
</dbReference>
<dbReference type="NCBIfam" id="NF011702">
    <property type="entry name" value="PRK15122.1"/>
    <property type="match status" value="1"/>
</dbReference>
<evidence type="ECO:0000256" key="17">
    <source>
        <dbReference type="ARBA" id="ARBA00023136"/>
    </source>
</evidence>
<evidence type="ECO:0000256" key="3">
    <source>
        <dbReference type="ARBA" id="ARBA00008746"/>
    </source>
</evidence>
<feature type="transmembrane region" description="Helical" evidence="20">
    <location>
        <begin position="108"/>
        <end position="128"/>
    </location>
</feature>
<evidence type="ECO:0000256" key="9">
    <source>
        <dbReference type="ARBA" id="ARBA00022553"/>
    </source>
</evidence>
<comment type="subcellular location">
    <subcellularLocation>
        <location evidence="2">Cell inner membrane</location>
        <topology evidence="2">Multi-pass membrane protein</topology>
    </subcellularLocation>
</comment>